<feature type="transmembrane region" description="Helical" evidence="2">
    <location>
        <begin position="40"/>
        <end position="64"/>
    </location>
</feature>
<keyword evidence="2" id="KW-0472">Membrane</keyword>
<dbReference type="AlphaFoldDB" id="A0AAU7VZ42"/>
<reference evidence="4" key="1">
    <citation type="submission" date="2024-06" db="EMBL/GenBank/DDBJ databases">
        <title>Draft genome sequence of Microbacterium sp. strain A8/3-1, isolated from Oxytropis tragacanthoides Fisch. ex DC. Root nodules in the Altai region of Russia.</title>
        <authorList>
            <person name="Sazanova A."/>
            <person name="Guro P."/>
            <person name="Kuznetsova I."/>
            <person name="Belimov A."/>
            <person name="Safronova V."/>
        </authorList>
    </citation>
    <scope>NUCLEOTIDE SEQUENCE</scope>
    <source>
        <strain evidence="4">A8/3-1</strain>
    </source>
</reference>
<protein>
    <submittedName>
        <fullName evidence="4">Glycerophosphoryl diester phosphodiesterase membrane domain-containing protein</fullName>
    </submittedName>
</protein>
<dbReference type="PANTHER" id="PTHR33133:SF1">
    <property type="entry name" value="EXPRESSED PROTEIN-RELATED"/>
    <property type="match status" value="1"/>
</dbReference>
<dbReference type="InterPro" id="IPR018476">
    <property type="entry name" value="GlyceroP-diester-Pdiesterase_M"/>
</dbReference>
<feature type="compositionally biased region" description="Low complexity" evidence="1">
    <location>
        <begin position="422"/>
        <end position="431"/>
    </location>
</feature>
<evidence type="ECO:0000259" key="3">
    <source>
        <dbReference type="Pfam" id="PF10110"/>
    </source>
</evidence>
<feature type="compositionally biased region" description="Pro residues" evidence="1">
    <location>
        <begin position="383"/>
        <end position="409"/>
    </location>
</feature>
<feature type="transmembrane region" description="Helical" evidence="2">
    <location>
        <begin position="233"/>
        <end position="259"/>
    </location>
</feature>
<dbReference type="PANTHER" id="PTHR33133">
    <property type="entry name" value="OS08G0107100 PROTEIN-RELATED"/>
    <property type="match status" value="1"/>
</dbReference>
<dbReference type="Pfam" id="PF10110">
    <property type="entry name" value="GPDPase_memb"/>
    <property type="match status" value="1"/>
</dbReference>
<feature type="transmembrane region" description="Helical" evidence="2">
    <location>
        <begin position="15"/>
        <end position="33"/>
    </location>
</feature>
<feature type="transmembrane region" description="Helical" evidence="2">
    <location>
        <begin position="139"/>
        <end position="172"/>
    </location>
</feature>
<keyword evidence="2" id="KW-0812">Transmembrane</keyword>
<feature type="transmembrane region" description="Helical" evidence="2">
    <location>
        <begin position="84"/>
        <end position="105"/>
    </location>
</feature>
<sequence length="474" mass="49284">MSGATWTPAPKKGVIPLHPLTFGMLLGKAFAALRHNPKVLFGFAVVIQLVVVIATAGVMGVVLFTTFSRLETVSPSSPDFEAVLAGTIAINIIAGLAVGLTSIAFTAMMQGVVAAEIGYASIGVKATLGMLWRKMAPSFWRLAGFASLSVIAVFGLFAIVALIIGAFVAGGLGGSVELIGVVVLVVVLIGLASIPLTVWLTTKLLLVPSILVLEGARFREALVRSWRLTRGRFWVAFGVTFLISLIMGLAMQVVSFPVAMLSSLLGTVVAPTGAAEPSAVIGFVLTLIAPQILLLVLQAITLVVQSTGSALVYLDCRMRYEGLDQTLIAHVERRELGWTEEQLGDPFAVDPSRAVTSAPPPRQVPEHVMMTQGYGYPPYGVQPAPPQGYAPQPYPPQPYPQPYAPPSGVPPYAGQPYPPQQPAGASPASFAPAPPPAPPAPAAPPTTPAPPTDSPWASPADGGWAAPGSGDGTA</sequence>
<name>A0AAU7VZ42_9MICO</name>
<feature type="transmembrane region" description="Helical" evidence="2">
    <location>
        <begin position="279"/>
        <end position="304"/>
    </location>
</feature>
<feature type="domain" description="Glycerophosphoryl diester phosphodiesterase membrane" evidence="3">
    <location>
        <begin position="188"/>
        <end position="303"/>
    </location>
</feature>
<evidence type="ECO:0000256" key="2">
    <source>
        <dbReference type="SAM" id="Phobius"/>
    </source>
</evidence>
<feature type="compositionally biased region" description="Pro residues" evidence="1">
    <location>
        <begin position="432"/>
        <end position="453"/>
    </location>
</feature>
<dbReference type="RefSeq" id="WP_350352643.1">
    <property type="nucleotide sequence ID" value="NZ_CP158357.1"/>
</dbReference>
<evidence type="ECO:0000256" key="1">
    <source>
        <dbReference type="SAM" id="MobiDB-lite"/>
    </source>
</evidence>
<evidence type="ECO:0000313" key="4">
    <source>
        <dbReference type="EMBL" id="XBX79681.1"/>
    </source>
</evidence>
<keyword evidence="2" id="KW-1133">Transmembrane helix</keyword>
<proteinExistence type="predicted"/>
<organism evidence="4">
    <name type="scientific">Microbacterium sp. A8/3-1</name>
    <dbReference type="NCBI Taxonomy" id="3160749"/>
    <lineage>
        <taxon>Bacteria</taxon>
        <taxon>Bacillati</taxon>
        <taxon>Actinomycetota</taxon>
        <taxon>Actinomycetes</taxon>
        <taxon>Micrococcales</taxon>
        <taxon>Microbacteriaceae</taxon>
        <taxon>Microbacterium</taxon>
    </lineage>
</organism>
<feature type="transmembrane region" description="Helical" evidence="2">
    <location>
        <begin position="178"/>
        <end position="200"/>
    </location>
</feature>
<feature type="region of interest" description="Disordered" evidence="1">
    <location>
        <begin position="380"/>
        <end position="474"/>
    </location>
</feature>
<accession>A0AAU7VZ42</accession>
<dbReference type="EMBL" id="CP158357">
    <property type="protein sequence ID" value="XBX79681.1"/>
    <property type="molecule type" value="Genomic_DNA"/>
</dbReference>
<gene>
    <name evidence="4" type="ORF">ABS642_06235</name>
</gene>